<comment type="caution">
    <text evidence="11">The sequence shown here is derived from an EMBL/GenBank/DDBJ whole genome shotgun (WGS) entry which is preliminary data.</text>
</comment>
<keyword evidence="10" id="KW-0464">Manganese</keyword>
<accession>A0A855GS54</accession>
<dbReference type="NCBIfam" id="TIGR00224">
    <property type="entry name" value="pckA"/>
    <property type="match status" value="1"/>
</dbReference>
<reference evidence="11 12" key="1">
    <citation type="submission" date="2017-12" db="EMBL/GenBank/DDBJ databases">
        <title>Genomics of Macrococcus caseolyticus.</title>
        <authorList>
            <person name="MacFadyen A.C."/>
            <person name="Paterson G.K."/>
        </authorList>
    </citation>
    <scope>NUCLEOTIDE SEQUENCE [LARGE SCALE GENOMIC DNA]</scope>
    <source>
        <strain evidence="11 12">5788_EF188</strain>
    </source>
</reference>
<feature type="binding site" evidence="10">
    <location>
        <position position="282"/>
    </location>
    <ligand>
        <name>Mn(2+)</name>
        <dbReference type="ChEBI" id="CHEBI:29035"/>
    </ligand>
</feature>
<dbReference type="SUPFAM" id="SSF53795">
    <property type="entry name" value="PEP carboxykinase-like"/>
    <property type="match status" value="1"/>
</dbReference>
<proteinExistence type="inferred from homology"/>
<dbReference type="GO" id="GO:0005524">
    <property type="term" value="F:ATP binding"/>
    <property type="evidence" value="ECO:0007669"/>
    <property type="project" value="UniProtKB-UniRule"/>
</dbReference>
<dbReference type="PANTHER" id="PTHR30031:SF0">
    <property type="entry name" value="PHOSPHOENOLPYRUVATE CARBOXYKINASE (ATP)"/>
    <property type="match status" value="1"/>
</dbReference>
<feature type="binding site" evidence="10">
    <location>
        <position position="226"/>
    </location>
    <ligand>
        <name>substrate</name>
    </ligand>
</feature>
<dbReference type="NCBIfam" id="NF006821">
    <property type="entry name" value="PRK09344.1-3"/>
    <property type="match status" value="1"/>
</dbReference>
<evidence type="ECO:0000256" key="1">
    <source>
        <dbReference type="ARBA" id="ARBA00004742"/>
    </source>
</evidence>
<feature type="binding site" evidence="10">
    <location>
        <position position="245"/>
    </location>
    <ligand>
        <name>ATP</name>
        <dbReference type="ChEBI" id="CHEBI:30616"/>
    </ligand>
</feature>
<keyword evidence="5 10" id="KW-0547">Nucleotide-binding</keyword>
<dbReference type="InterPro" id="IPR013035">
    <property type="entry name" value="PEP_carboxykinase_C"/>
</dbReference>
<dbReference type="PROSITE" id="PS00532">
    <property type="entry name" value="PEPCK_ATP"/>
    <property type="match status" value="1"/>
</dbReference>
<feature type="binding site" evidence="10">
    <location>
        <position position="310"/>
    </location>
    <ligand>
        <name>ATP</name>
        <dbReference type="ChEBI" id="CHEBI:30616"/>
    </ligand>
</feature>
<dbReference type="InterPro" id="IPR008210">
    <property type="entry name" value="PEP_carboxykinase_N"/>
</dbReference>
<feature type="binding site" evidence="10">
    <location>
        <position position="346"/>
    </location>
    <ligand>
        <name>ATP</name>
        <dbReference type="ChEBI" id="CHEBI:30616"/>
    </ligand>
</feature>
<keyword evidence="11" id="KW-0670">Pyruvate</keyword>
<dbReference type="InterPro" id="IPR015994">
    <property type="entry name" value="PEPCK_ATP_CS"/>
</dbReference>
<evidence type="ECO:0000313" key="12">
    <source>
        <dbReference type="Proteomes" id="UP000233482"/>
    </source>
</evidence>
<evidence type="ECO:0000256" key="6">
    <source>
        <dbReference type="ARBA" id="ARBA00022793"/>
    </source>
</evidence>
<dbReference type="FunFam" id="2.170.8.10:FF:000001">
    <property type="entry name" value="Phosphoenolpyruvate carboxykinase (ATP)"/>
    <property type="match status" value="1"/>
</dbReference>
<dbReference type="PANTHER" id="PTHR30031">
    <property type="entry name" value="PHOSPHOENOLPYRUVATE CARBOXYKINASE ATP"/>
    <property type="match status" value="1"/>
</dbReference>
<comment type="similarity">
    <text evidence="2 10">Belongs to the phosphoenolpyruvate carboxykinase (ATP) family.</text>
</comment>
<keyword evidence="11" id="KW-0418">Kinase</keyword>
<evidence type="ECO:0000256" key="10">
    <source>
        <dbReference type="HAMAP-Rule" id="MF_00453"/>
    </source>
</evidence>
<feature type="binding site" evidence="10">
    <location>
        <position position="245"/>
    </location>
    <ligand>
        <name>Mn(2+)</name>
        <dbReference type="ChEBI" id="CHEBI:29035"/>
    </ligand>
</feature>
<dbReference type="Gene3D" id="3.90.228.20">
    <property type="match status" value="1"/>
</dbReference>
<comment type="subcellular location">
    <subcellularLocation>
        <location evidence="10">Cytoplasm</location>
    </subcellularLocation>
</comment>
<comment type="function">
    <text evidence="10">Involved in the gluconeogenesis. Catalyzes the conversion of oxaloacetate (OAA) to phosphoenolpyruvate (PEP) through direct phosphoryl transfer between the nucleoside triphosphate and OAA.</text>
</comment>
<keyword evidence="10" id="KW-0479">Metal-binding</keyword>
<evidence type="ECO:0000256" key="8">
    <source>
        <dbReference type="ARBA" id="ARBA00023239"/>
    </source>
</evidence>
<dbReference type="InterPro" id="IPR001272">
    <property type="entry name" value="PEP_carboxykinase_ATP"/>
</dbReference>
<keyword evidence="8 10" id="KW-0456">Lyase</keyword>
<feature type="binding site" evidence="10">
    <location>
        <position position="83"/>
    </location>
    <ligand>
        <name>substrate</name>
    </ligand>
</feature>
<evidence type="ECO:0000256" key="2">
    <source>
        <dbReference type="ARBA" id="ARBA00006052"/>
    </source>
</evidence>
<dbReference type="SUPFAM" id="SSF68923">
    <property type="entry name" value="PEP carboxykinase N-terminal domain"/>
    <property type="match status" value="1"/>
</dbReference>
<dbReference type="HAMAP" id="MF_00453">
    <property type="entry name" value="PEPCK_ATP"/>
    <property type="match status" value="1"/>
</dbReference>
<comment type="caution">
    <text evidence="10">Lacks conserved residue(s) required for the propagation of feature annotation.</text>
</comment>
<feature type="binding site" evidence="10">
    <location>
        <position position="226"/>
    </location>
    <ligand>
        <name>Mn(2+)</name>
        <dbReference type="ChEBI" id="CHEBI:29035"/>
    </ligand>
</feature>
<keyword evidence="11" id="KW-0808">Transferase</keyword>
<comment type="cofactor">
    <cofactor evidence="10">
        <name>Mn(2+)</name>
        <dbReference type="ChEBI" id="CHEBI:29035"/>
    </cofactor>
    <text evidence="10">Binds 1 Mn(2+) ion per subunit.</text>
</comment>
<dbReference type="EMBL" id="PIXC01000021">
    <property type="protein sequence ID" value="PKE25615.1"/>
    <property type="molecule type" value="Genomic_DNA"/>
</dbReference>
<keyword evidence="4 10" id="KW-0312">Gluconeogenesis</keyword>
<organism evidence="11 12">
    <name type="scientific">Macrococcoides caseolyticum</name>
    <dbReference type="NCBI Taxonomy" id="69966"/>
    <lineage>
        <taxon>Bacteria</taxon>
        <taxon>Bacillati</taxon>
        <taxon>Bacillota</taxon>
        <taxon>Bacilli</taxon>
        <taxon>Bacillales</taxon>
        <taxon>Staphylococcaceae</taxon>
        <taxon>Macrococcoides</taxon>
    </lineage>
</organism>
<comment type="catalytic activity">
    <reaction evidence="9 10">
        <text>oxaloacetate + ATP = phosphoenolpyruvate + ADP + CO2</text>
        <dbReference type="Rhea" id="RHEA:18617"/>
        <dbReference type="ChEBI" id="CHEBI:16452"/>
        <dbReference type="ChEBI" id="CHEBI:16526"/>
        <dbReference type="ChEBI" id="CHEBI:30616"/>
        <dbReference type="ChEBI" id="CHEBI:58702"/>
        <dbReference type="ChEBI" id="CHEBI:456216"/>
        <dbReference type="EC" id="4.1.1.49"/>
    </reaction>
</comment>
<dbReference type="Pfam" id="PF01293">
    <property type="entry name" value="PEPCK_ATP"/>
    <property type="match status" value="1"/>
</dbReference>
<evidence type="ECO:0000256" key="3">
    <source>
        <dbReference type="ARBA" id="ARBA00012363"/>
    </source>
</evidence>
<dbReference type="UniPathway" id="UPA00138"/>
<dbReference type="CDD" id="cd00484">
    <property type="entry name" value="PEPCK_ATP"/>
    <property type="match status" value="1"/>
</dbReference>
<evidence type="ECO:0000256" key="9">
    <source>
        <dbReference type="ARBA" id="ARBA00047371"/>
    </source>
</evidence>
<name>A0A855GS54_9STAP</name>
<dbReference type="EC" id="4.1.1.49" evidence="3 10"/>
<dbReference type="GO" id="GO:0005829">
    <property type="term" value="C:cytosol"/>
    <property type="evidence" value="ECO:0007669"/>
    <property type="project" value="TreeGrafter"/>
</dbReference>
<dbReference type="PIRSF" id="PIRSF006294">
    <property type="entry name" value="PEP_crbxkin"/>
    <property type="match status" value="1"/>
</dbReference>
<dbReference type="AlphaFoldDB" id="A0A855GS54"/>
<dbReference type="Gene3D" id="3.40.449.10">
    <property type="entry name" value="Phosphoenolpyruvate Carboxykinase, domain 1"/>
    <property type="match status" value="1"/>
</dbReference>
<dbReference type="GO" id="GO:0016301">
    <property type="term" value="F:kinase activity"/>
    <property type="evidence" value="ECO:0007669"/>
    <property type="project" value="UniProtKB-KW"/>
</dbReference>
<feature type="binding site" evidence="10">
    <location>
        <position position="346"/>
    </location>
    <ligand>
        <name>substrate</name>
    </ligand>
</feature>
<dbReference type="NCBIfam" id="NF006820">
    <property type="entry name" value="PRK09344.1-2"/>
    <property type="match status" value="1"/>
</dbReference>
<protein>
    <recommendedName>
        <fullName evidence="3 10">Phosphoenolpyruvate carboxykinase (ATP)</fullName>
        <shortName evidence="10">PCK</shortName>
        <shortName evidence="10">PEP carboxykinase</shortName>
        <shortName evidence="10">PEPCK</shortName>
        <ecNumber evidence="3 10">4.1.1.49</ecNumber>
    </recommendedName>
</protein>
<dbReference type="GO" id="GO:0004612">
    <property type="term" value="F:phosphoenolpyruvate carboxykinase (ATP) activity"/>
    <property type="evidence" value="ECO:0007669"/>
    <property type="project" value="UniProtKB-UniRule"/>
</dbReference>
<feature type="binding site" evidence="10">
    <location>
        <begin position="261"/>
        <end position="269"/>
    </location>
    <ligand>
        <name>ATP</name>
        <dbReference type="ChEBI" id="CHEBI:30616"/>
    </ligand>
</feature>
<keyword evidence="10" id="KW-0963">Cytoplasm</keyword>
<dbReference type="Gene3D" id="2.170.8.10">
    <property type="entry name" value="Phosphoenolpyruvate Carboxykinase, domain 2"/>
    <property type="match status" value="1"/>
</dbReference>
<feature type="binding site" evidence="10">
    <location>
        <position position="220"/>
    </location>
    <ligand>
        <name>substrate</name>
    </ligand>
</feature>
<comment type="pathway">
    <text evidence="1 10">Carbohydrate biosynthesis; gluconeogenesis.</text>
</comment>
<keyword evidence="7 10" id="KW-0067">ATP-binding</keyword>
<keyword evidence="6 10" id="KW-0210">Decarboxylase</keyword>
<dbReference type="GO" id="GO:0046872">
    <property type="term" value="F:metal ion binding"/>
    <property type="evidence" value="ECO:0007669"/>
    <property type="project" value="UniProtKB-KW"/>
</dbReference>
<dbReference type="GO" id="GO:0006094">
    <property type="term" value="P:gluconeogenesis"/>
    <property type="evidence" value="ECO:0007669"/>
    <property type="project" value="UniProtKB-UniRule"/>
</dbReference>
<dbReference type="Proteomes" id="UP000233482">
    <property type="component" value="Unassembled WGS sequence"/>
</dbReference>
<gene>
    <name evidence="10 11" type="primary">pckA</name>
    <name evidence="11" type="ORF">CW686_09300</name>
</gene>
<feature type="binding site" evidence="10">
    <location>
        <position position="226"/>
    </location>
    <ligand>
        <name>ATP</name>
        <dbReference type="ChEBI" id="CHEBI:30616"/>
    </ligand>
</feature>
<feature type="binding site" evidence="10">
    <location>
        <position position="471"/>
    </location>
    <ligand>
        <name>ATP</name>
        <dbReference type="ChEBI" id="CHEBI:30616"/>
    </ligand>
</feature>
<evidence type="ECO:0000313" key="11">
    <source>
        <dbReference type="EMBL" id="PKE25615.1"/>
    </source>
</evidence>
<sequence>MKPSNRYVILFHETAYKSRTITFWRLTMGEYTQVIEQLNKLNTGNLKRQLSRTQLITEILFNGEGVLTESGAVRSETGKYTGRSPKDKFIVREAETEDNIDWGTINQPIEEEVFLNLLDKVTDYLNKKEKVYEFQGYAGADKSSQLQLRVVNELAWHNLFARTMFIRPETTEEGLNITPDFTIISAPHFKADPSVDGTKSETFIITSFRHKIILIGGTEYAGEMKKGIFGVMNYLLPTQGIMSMHCSANVGENKDVALFFGLSGTGKTTLSADPQRKLIGDDEHGWNDNGVFNIEGGCYAKTIDLSREKEPQIYDAIRYGAILENVKVDEEGVPDYTDKSLTENTRAAYPIDNIDNIVLPSIAGHAKTIIFLTADAFGVLPPISKLTKEQAMYHFLSGFTSKLAGTERGVTSPQPVFSTCFGSPFLPLHATVYANMLGDLIDKHDAAVYLVNTGWTGGEYGVGSRMNLTHTRSMIRRAISGELKTVEYHQDEIFGLNIPKHVPGVPAEILYPRHAWVSQDAYDEKAKDLALRFQENFKKFGEKSAEIETKGGFNFRG</sequence>
<evidence type="ECO:0000256" key="7">
    <source>
        <dbReference type="ARBA" id="ARBA00022840"/>
    </source>
</evidence>
<evidence type="ECO:0000256" key="5">
    <source>
        <dbReference type="ARBA" id="ARBA00022741"/>
    </source>
</evidence>
<evidence type="ECO:0000256" key="4">
    <source>
        <dbReference type="ARBA" id="ARBA00022432"/>
    </source>
</evidence>